<keyword evidence="2" id="KW-1133">Transmembrane helix</keyword>
<dbReference type="GeneID" id="26680413"/>
<dbReference type="Proteomes" id="UP000201165">
    <property type="component" value="Segment"/>
</dbReference>
<proteinExistence type="predicted"/>
<dbReference type="EMBL" id="KT995472">
    <property type="protein sequence ID" value="ALN66599.1"/>
    <property type="molecule type" value="Genomic_DNA"/>
</dbReference>
<evidence type="ECO:0000313" key="4">
    <source>
        <dbReference type="Proteomes" id="UP000201165"/>
    </source>
</evidence>
<evidence type="ECO:0000313" key="3">
    <source>
        <dbReference type="EMBL" id="ALN66599.1"/>
    </source>
</evidence>
<dbReference type="KEGG" id="vg:26680413"/>
<feature type="transmembrane region" description="Helical" evidence="2">
    <location>
        <begin position="6"/>
        <end position="28"/>
    </location>
</feature>
<dbReference type="RefSeq" id="YP_009220630.1">
    <property type="nucleotide sequence ID" value="NC_003225.3"/>
</dbReference>
<keyword evidence="2" id="KW-0472">Membrane</keyword>
<feature type="region of interest" description="Disordered" evidence="1">
    <location>
        <begin position="36"/>
        <end position="87"/>
    </location>
</feature>
<protein>
    <submittedName>
        <fullName evidence="3">Uncharacterized protein</fullName>
    </submittedName>
</protein>
<feature type="compositionally biased region" description="Gly residues" evidence="1">
    <location>
        <begin position="47"/>
        <end position="69"/>
    </location>
</feature>
<reference evidence="3 4" key="1">
    <citation type="submission" date="2015-11" db="EMBL/GenBank/DDBJ databases">
        <title>Comparative analysis of genome sequences of three different virulent isolates of white spot syndrome virus.</title>
        <authorList>
            <person name="Gao M."/>
            <person name="Yang F."/>
            <person name="Xu L."/>
            <person name="Li F."/>
        </authorList>
    </citation>
    <scope>NUCLEOTIDE SEQUENCE [LARGE SCALE GENOMIC DNA]</scope>
    <source>
        <strain evidence="3 4">CN01</strain>
    </source>
</reference>
<evidence type="ECO:0000256" key="1">
    <source>
        <dbReference type="SAM" id="MobiDB-lite"/>
    </source>
</evidence>
<organism evidence="3 4">
    <name type="scientific">White spot syndrome virus</name>
    <dbReference type="NCBI Taxonomy" id="342409"/>
    <lineage>
        <taxon>Viruses</taxon>
        <taxon>Viruses incertae sedis</taxon>
        <taxon>Naldaviricetes</taxon>
        <taxon>Nimaviridae</taxon>
        <taxon>Whispovirus</taxon>
    </lineage>
</organism>
<sequence length="445" mass="48940">MSNTNAPVLILVIFLIIAALVAVGFFVFSNNGGRRSLGGSDNKRQKTGGGGGGGGSGGGVSGSGGGGGIITLPTVNSGTDTDDEFVPNRELSPREKMDLRRLVKSKLLEDLEQKPESYYEDMTTPKFNTLADELEPKLKEDFSASDQLAVEKSVEDILKEFERSQLFTMAGMKDSSMRSNANSVVRDVKVKVDEKLAAEALVESIYNKSVVPPKGVLTKTENLQELPVPDPVITVTKADWVQSLMDMSKKVASSSILEGFIAKQPLEQMLTINRFGFEVDLGRGTIINYFDSVNSKDVIFRLRTDGDGLSNQSERHKQYVDFYIDIDKITTIAEIDVVNRCDTKCFSMMPIIHPVGGKCPTSIYSDNIMRDGTYLYVACKNDKVNFKCRLETYSRPYISGMVIDLLILEEDAPVRIQNRIPEQTILSDSGMHAILGTRLSTRLGV</sequence>
<keyword evidence="2" id="KW-0812">Transmembrane</keyword>
<name>A0A0S2E756_9VIRU</name>
<accession>A0A0S2E756</accession>
<evidence type="ECO:0000256" key="2">
    <source>
        <dbReference type="SAM" id="Phobius"/>
    </source>
</evidence>